<dbReference type="InterPro" id="IPR013766">
    <property type="entry name" value="Thioredoxin_domain"/>
</dbReference>
<dbReference type="InterPro" id="IPR000866">
    <property type="entry name" value="AhpC/TSA"/>
</dbReference>
<dbReference type="Pfam" id="PF00578">
    <property type="entry name" value="AhpC-TSA"/>
    <property type="match status" value="1"/>
</dbReference>
<evidence type="ECO:0000313" key="2">
    <source>
        <dbReference type="EMBL" id="QMS86549.1"/>
    </source>
</evidence>
<dbReference type="SUPFAM" id="SSF52833">
    <property type="entry name" value="Thioredoxin-like"/>
    <property type="match status" value="1"/>
</dbReference>
<keyword evidence="3" id="KW-1185">Reference proteome</keyword>
<dbReference type="Proteomes" id="UP000514713">
    <property type="component" value="Chromosome"/>
</dbReference>
<reference evidence="3" key="1">
    <citation type="submission" date="2020-06" db="EMBL/GenBank/DDBJ databases">
        <title>Nostoc edaphicum CCNP1411 genome.</title>
        <authorList>
            <person name="Fidor A."/>
            <person name="Grabski M."/>
            <person name="Gawor J."/>
            <person name="Gromadka R."/>
            <person name="Wegrzyn G."/>
            <person name="Mazur-Marzec H."/>
        </authorList>
    </citation>
    <scope>NUCLEOTIDE SEQUENCE [LARGE SCALE GENOMIC DNA]</scope>
    <source>
        <strain evidence="3">CCNP1411</strain>
    </source>
</reference>
<dbReference type="CDD" id="cd02969">
    <property type="entry name" value="PRX_like1"/>
    <property type="match status" value="1"/>
</dbReference>
<accession>A0A7D7LAK7</accession>
<dbReference type="Gene3D" id="3.40.30.10">
    <property type="entry name" value="Glutaredoxin"/>
    <property type="match status" value="1"/>
</dbReference>
<dbReference type="EMBL" id="CP054698">
    <property type="protein sequence ID" value="QMS86549.1"/>
    <property type="molecule type" value="Genomic_DNA"/>
</dbReference>
<dbReference type="GO" id="GO:0016209">
    <property type="term" value="F:antioxidant activity"/>
    <property type="evidence" value="ECO:0007669"/>
    <property type="project" value="InterPro"/>
</dbReference>
<organism evidence="2 3">
    <name type="scientific">Nostoc edaphicum CCNP1411</name>
    <dbReference type="NCBI Taxonomy" id="1472755"/>
    <lineage>
        <taxon>Bacteria</taxon>
        <taxon>Bacillati</taxon>
        <taxon>Cyanobacteriota</taxon>
        <taxon>Cyanophyceae</taxon>
        <taxon>Nostocales</taxon>
        <taxon>Nostocaceae</taxon>
        <taxon>Nostoc</taxon>
    </lineage>
</organism>
<name>A0A7D7LAK7_9NOSO</name>
<sequence>MVKTSSTMLPLGTLSHDFYLPDVVSGKTISLSDFANKKALLVIFLSRHCPYVQHIKFELAKLGQDYTQNTDGDLGIVAISANDATTHPDDAPESLKAFAQELDLAYPLLFDETQKTAKNFFAACTPDFFLFDATQRLVYRGQLDDSRPQSEIPVTGKDLWAAIETVLRGRAVTWQQKPSIGCNIKWKPGNEPVYYKNSGLAKLTVGVASRREGIAIRQV</sequence>
<dbReference type="GO" id="GO:0016491">
    <property type="term" value="F:oxidoreductase activity"/>
    <property type="evidence" value="ECO:0007669"/>
    <property type="project" value="InterPro"/>
</dbReference>
<dbReference type="KEGG" id="ned:HUN01_02820"/>
<feature type="domain" description="Thioredoxin" evidence="1">
    <location>
        <begin position="9"/>
        <end position="168"/>
    </location>
</feature>
<dbReference type="InterPro" id="IPR036249">
    <property type="entry name" value="Thioredoxin-like_sf"/>
</dbReference>
<evidence type="ECO:0000259" key="1">
    <source>
        <dbReference type="PROSITE" id="PS51352"/>
    </source>
</evidence>
<dbReference type="PANTHER" id="PTHR43640:SF1">
    <property type="entry name" value="THIOREDOXIN-DEPENDENT PEROXIREDOXIN"/>
    <property type="match status" value="1"/>
</dbReference>
<dbReference type="PANTHER" id="PTHR43640">
    <property type="entry name" value="OS07G0260300 PROTEIN"/>
    <property type="match status" value="1"/>
</dbReference>
<evidence type="ECO:0000313" key="3">
    <source>
        <dbReference type="Proteomes" id="UP000514713"/>
    </source>
</evidence>
<dbReference type="RefSeq" id="WP_181929985.1">
    <property type="nucleotide sequence ID" value="NZ_CP054698.1"/>
</dbReference>
<gene>
    <name evidence="2" type="ORF">HUN01_02820</name>
</gene>
<protein>
    <submittedName>
        <fullName evidence="2">Thioredoxin family protein</fullName>
    </submittedName>
</protein>
<dbReference type="AlphaFoldDB" id="A0A7D7LAK7"/>
<dbReference type="InterPro" id="IPR047262">
    <property type="entry name" value="PRX-like1"/>
</dbReference>
<proteinExistence type="predicted"/>
<dbReference type="PROSITE" id="PS51352">
    <property type="entry name" value="THIOREDOXIN_2"/>
    <property type="match status" value="1"/>
</dbReference>